<evidence type="ECO:0000313" key="1">
    <source>
        <dbReference type="EMBL" id="NGZ76553.1"/>
    </source>
</evidence>
<name>A0ABX0F6H0_9BACL</name>
<keyword evidence="2" id="KW-1185">Reference proteome</keyword>
<dbReference type="RefSeq" id="WP_166275431.1">
    <property type="nucleotide sequence ID" value="NZ_JAAFGS010000004.1"/>
</dbReference>
<evidence type="ECO:0008006" key="3">
    <source>
        <dbReference type="Google" id="ProtNLM"/>
    </source>
</evidence>
<proteinExistence type="predicted"/>
<accession>A0ABX0F6H0</accession>
<dbReference type="EMBL" id="JAAFGS010000004">
    <property type="protein sequence ID" value="NGZ76553.1"/>
    <property type="molecule type" value="Genomic_DNA"/>
</dbReference>
<protein>
    <recommendedName>
        <fullName evidence="3">PepSY domain-containing protein</fullName>
    </recommendedName>
</protein>
<sequence length="78" mass="9087">MDNGFRIDTEDNRRQTLKELKQAALGALAEYEVDWHSIHFIQLSEHGTFRIECDEGDKFLLRIHSGNKPRESTLSELE</sequence>
<gene>
    <name evidence="1" type="ORF">GYN08_14590</name>
</gene>
<evidence type="ECO:0000313" key="2">
    <source>
        <dbReference type="Proteomes" id="UP000800303"/>
    </source>
</evidence>
<dbReference type="Proteomes" id="UP000800303">
    <property type="component" value="Unassembled WGS sequence"/>
</dbReference>
<organism evidence="1 2">
    <name type="scientific">Saccharibacillus alkalitolerans</name>
    <dbReference type="NCBI Taxonomy" id="2705290"/>
    <lineage>
        <taxon>Bacteria</taxon>
        <taxon>Bacillati</taxon>
        <taxon>Bacillota</taxon>
        <taxon>Bacilli</taxon>
        <taxon>Bacillales</taxon>
        <taxon>Paenibacillaceae</taxon>
        <taxon>Saccharibacillus</taxon>
    </lineage>
</organism>
<reference evidence="1 2" key="1">
    <citation type="submission" date="2020-01" db="EMBL/GenBank/DDBJ databases">
        <title>Polyphasic characterisation and genomic insights into a novel alkali tolerant bacterium VR-M41.</title>
        <authorList>
            <person name="Vemuluri V.R."/>
        </authorList>
    </citation>
    <scope>NUCLEOTIDE SEQUENCE [LARGE SCALE GENOMIC DNA]</scope>
    <source>
        <strain evidence="1 2">VR-M41</strain>
    </source>
</reference>
<comment type="caution">
    <text evidence="1">The sequence shown here is derived from an EMBL/GenBank/DDBJ whole genome shotgun (WGS) entry which is preliminary data.</text>
</comment>